<protein>
    <submittedName>
        <fullName evidence="1">Uncharacterized protein</fullName>
    </submittedName>
</protein>
<proteinExistence type="predicted"/>
<dbReference type="Proteomes" id="UP000631114">
    <property type="component" value="Unassembled WGS sequence"/>
</dbReference>
<evidence type="ECO:0000313" key="1">
    <source>
        <dbReference type="EMBL" id="KAF9603142.1"/>
    </source>
</evidence>
<comment type="caution">
    <text evidence="1">The sequence shown here is derived from an EMBL/GenBank/DDBJ whole genome shotgun (WGS) entry which is preliminary data.</text>
</comment>
<accession>A0A835LSE6</accession>
<dbReference type="OrthoDB" id="1304015at2759"/>
<evidence type="ECO:0000313" key="2">
    <source>
        <dbReference type="Proteomes" id="UP000631114"/>
    </source>
</evidence>
<name>A0A835LSE6_9MAGN</name>
<sequence>MDVLLGVKGQEVGVDEYWCWIGWNIDVGLVVNRGEVDWAFVAIMTPTLVSLSATAKINSKDEDGVRGKARKMMGITYVKQKFGIGVEVNWVV</sequence>
<organism evidence="1 2">
    <name type="scientific">Coptis chinensis</name>
    <dbReference type="NCBI Taxonomy" id="261450"/>
    <lineage>
        <taxon>Eukaryota</taxon>
        <taxon>Viridiplantae</taxon>
        <taxon>Streptophyta</taxon>
        <taxon>Embryophyta</taxon>
        <taxon>Tracheophyta</taxon>
        <taxon>Spermatophyta</taxon>
        <taxon>Magnoliopsida</taxon>
        <taxon>Ranunculales</taxon>
        <taxon>Ranunculaceae</taxon>
        <taxon>Coptidoideae</taxon>
        <taxon>Coptis</taxon>
    </lineage>
</organism>
<reference evidence="1 2" key="1">
    <citation type="submission" date="2020-10" db="EMBL/GenBank/DDBJ databases">
        <title>The Coptis chinensis genome and diversification of protoberbering-type alkaloids.</title>
        <authorList>
            <person name="Wang B."/>
            <person name="Shu S."/>
            <person name="Song C."/>
            <person name="Liu Y."/>
        </authorList>
    </citation>
    <scope>NUCLEOTIDE SEQUENCE [LARGE SCALE GENOMIC DNA]</scope>
    <source>
        <strain evidence="1">HL-2020</strain>
        <tissue evidence="1">Leaf</tissue>
    </source>
</reference>
<keyword evidence="2" id="KW-1185">Reference proteome</keyword>
<dbReference type="AlphaFoldDB" id="A0A835LSE6"/>
<gene>
    <name evidence="1" type="ORF">IFM89_034152</name>
</gene>
<dbReference type="EMBL" id="JADFTS010000006">
    <property type="protein sequence ID" value="KAF9603142.1"/>
    <property type="molecule type" value="Genomic_DNA"/>
</dbReference>